<evidence type="ECO:0000256" key="5">
    <source>
        <dbReference type="PROSITE-ProRule" id="PRU00169"/>
    </source>
</evidence>
<evidence type="ECO:0000256" key="2">
    <source>
        <dbReference type="ARBA" id="ARBA00023015"/>
    </source>
</evidence>
<dbReference type="Proteomes" id="UP001500928">
    <property type="component" value="Unassembled WGS sequence"/>
</dbReference>
<dbReference type="EMBL" id="BAABHO010000020">
    <property type="protein sequence ID" value="GAA4791294.1"/>
    <property type="molecule type" value="Genomic_DNA"/>
</dbReference>
<keyword evidence="3" id="KW-0238">DNA-binding</keyword>
<organism evidence="8 9">
    <name type="scientific">Actinomycetospora chlora</name>
    <dbReference type="NCBI Taxonomy" id="663608"/>
    <lineage>
        <taxon>Bacteria</taxon>
        <taxon>Bacillati</taxon>
        <taxon>Actinomycetota</taxon>
        <taxon>Actinomycetes</taxon>
        <taxon>Pseudonocardiales</taxon>
        <taxon>Pseudonocardiaceae</taxon>
        <taxon>Actinomycetospora</taxon>
    </lineage>
</organism>
<feature type="domain" description="HTH luxR-type" evidence="6">
    <location>
        <begin position="152"/>
        <end position="217"/>
    </location>
</feature>
<dbReference type="SUPFAM" id="SSF52172">
    <property type="entry name" value="CheY-like"/>
    <property type="match status" value="1"/>
</dbReference>
<reference evidence="9" key="1">
    <citation type="journal article" date="2019" name="Int. J. Syst. Evol. Microbiol.">
        <title>The Global Catalogue of Microorganisms (GCM) 10K type strain sequencing project: providing services to taxonomists for standard genome sequencing and annotation.</title>
        <authorList>
            <consortium name="The Broad Institute Genomics Platform"/>
            <consortium name="The Broad Institute Genome Sequencing Center for Infectious Disease"/>
            <person name="Wu L."/>
            <person name="Ma J."/>
        </authorList>
    </citation>
    <scope>NUCLEOTIDE SEQUENCE [LARGE SCALE GENOMIC DNA]</scope>
    <source>
        <strain evidence="9">JCM 17979</strain>
    </source>
</reference>
<feature type="domain" description="Response regulatory" evidence="7">
    <location>
        <begin position="6"/>
        <end position="124"/>
    </location>
</feature>
<keyword evidence="1 5" id="KW-0597">Phosphoprotein</keyword>
<gene>
    <name evidence="8" type="ORF">GCM10023200_28120</name>
</gene>
<dbReference type="PROSITE" id="PS00622">
    <property type="entry name" value="HTH_LUXR_1"/>
    <property type="match status" value="1"/>
</dbReference>
<evidence type="ECO:0000259" key="7">
    <source>
        <dbReference type="PROSITE" id="PS50110"/>
    </source>
</evidence>
<dbReference type="Pfam" id="PF00072">
    <property type="entry name" value="Response_reg"/>
    <property type="match status" value="1"/>
</dbReference>
<evidence type="ECO:0000256" key="3">
    <source>
        <dbReference type="ARBA" id="ARBA00023125"/>
    </source>
</evidence>
<evidence type="ECO:0000313" key="8">
    <source>
        <dbReference type="EMBL" id="GAA4791294.1"/>
    </source>
</evidence>
<dbReference type="PANTHER" id="PTHR43214:SF24">
    <property type="entry name" value="TRANSCRIPTIONAL REGULATORY PROTEIN NARL-RELATED"/>
    <property type="match status" value="1"/>
</dbReference>
<dbReference type="InterPro" id="IPR011006">
    <property type="entry name" value="CheY-like_superfamily"/>
</dbReference>
<dbReference type="PRINTS" id="PR00038">
    <property type="entry name" value="HTHLUXR"/>
</dbReference>
<dbReference type="InterPro" id="IPR039420">
    <property type="entry name" value="WalR-like"/>
</dbReference>
<dbReference type="InterPro" id="IPR001789">
    <property type="entry name" value="Sig_transdc_resp-reg_receiver"/>
</dbReference>
<dbReference type="InterPro" id="IPR058245">
    <property type="entry name" value="NreC/VraR/RcsB-like_REC"/>
</dbReference>
<evidence type="ECO:0000256" key="4">
    <source>
        <dbReference type="ARBA" id="ARBA00023163"/>
    </source>
</evidence>
<keyword evidence="9" id="KW-1185">Reference proteome</keyword>
<protein>
    <submittedName>
        <fullName evidence="8">Response regulator transcription factor</fullName>
    </submittedName>
</protein>
<dbReference type="InterPro" id="IPR000792">
    <property type="entry name" value="Tscrpt_reg_LuxR_C"/>
</dbReference>
<dbReference type="SUPFAM" id="SSF46894">
    <property type="entry name" value="C-terminal effector domain of the bipartite response regulators"/>
    <property type="match status" value="1"/>
</dbReference>
<dbReference type="CDD" id="cd06170">
    <property type="entry name" value="LuxR_C_like"/>
    <property type="match status" value="1"/>
</dbReference>
<dbReference type="RefSeq" id="WP_345415563.1">
    <property type="nucleotide sequence ID" value="NZ_BAABHO010000020.1"/>
</dbReference>
<keyword evidence="2" id="KW-0805">Transcription regulation</keyword>
<dbReference type="Pfam" id="PF00196">
    <property type="entry name" value="GerE"/>
    <property type="match status" value="1"/>
</dbReference>
<evidence type="ECO:0000256" key="1">
    <source>
        <dbReference type="ARBA" id="ARBA00022553"/>
    </source>
</evidence>
<sequence length="223" mass="24079">MTEPITVALADDDELVRMALRVLVEREADLRLVGEASDGHQALSLVRSRHPRVLLLDLQMPGPHGLEVLRAVTADRALAATRVVVVTTFEIDAYVFEALQAGASGFLLKSRVPAELVDAVRVVAAGQALLSPSVTRRVIAGFGSRGSGPAADRAAWGSLTTREREMVAWVATGRANDEIARELVISPDTVRTHVSRAMVKLGARDRAQLVVFAYREGVRLPET</sequence>
<keyword evidence="4" id="KW-0804">Transcription</keyword>
<accession>A0ABP9B824</accession>
<dbReference type="PROSITE" id="PS50043">
    <property type="entry name" value="HTH_LUXR_2"/>
    <property type="match status" value="1"/>
</dbReference>
<dbReference type="Gene3D" id="3.40.50.2300">
    <property type="match status" value="1"/>
</dbReference>
<evidence type="ECO:0000313" key="9">
    <source>
        <dbReference type="Proteomes" id="UP001500928"/>
    </source>
</evidence>
<dbReference type="PROSITE" id="PS50110">
    <property type="entry name" value="RESPONSE_REGULATORY"/>
    <property type="match status" value="1"/>
</dbReference>
<name>A0ABP9B824_9PSEU</name>
<dbReference type="InterPro" id="IPR016032">
    <property type="entry name" value="Sig_transdc_resp-reg_C-effctor"/>
</dbReference>
<comment type="caution">
    <text evidence="8">The sequence shown here is derived from an EMBL/GenBank/DDBJ whole genome shotgun (WGS) entry which is preliminary data.</text>
</comment>
<dbReference type="SMART" id="SM00448">
    <property type="entry name" value="REC"/>
    <property type="match status" value="1"/>
</dbReference>
<dbReference type="SMART" id="SM00421">
    <property type="entry name" value="HTH_LUXR"/>
    <property type="match status" value="1"/>
</dbReference>
<dbReference type="PANTHER" id="PTHR43214">
    <property type="entry name" value="TWO-COMPONENT RESPONSE REGULATOR"/>
    <property type="match status" value="1"/>
</dbReference>
<feature type="modified residue" description="4-aspartylphosphate" evidence="5">
    <location>
        <position position="57"/>
    </location>
</feature>
<proteinExistence type="predicted"/>
<dbReference type="CDD" id="cd17535">
    <property type="entry name" value="REC_NarL-like"/>
    <property type="match status" value="1"/>
</dbReference>
<evidence type="ECO:0000259" key="6">
    <source>
        <dbReference type="PROSITE" id="PS50043"/>
    </source>
</evidence>